<dbReference type="EMBL" id="JARTOI010000001">
    <property type="protein sequence ID" value="MDK5169029.1"/>
    <property type="molecule type" value="Genomic_DNA"/>
</dbReference>
<proteinExistence type="predicted"/>
<reference evidence="1" key="1">
    <citation type="submission" date="2023-01" db="EMBL/GenBank/DDBJ databases">
        <title>Genomic dissection of endemic carbapenem resistance: metallo-beta-lactamase gene dissemination through clonal, plasmid and integron transfer pathways.</title>
        <authorList>
            <person name="Macesic N."/>
        </authorList>
    </citation>
    <scope>NUCLEOTIDE SEQUENCE</scope>
    <source>
        <strain evidence="1">CPO382</strain>
    </source>
</reference>
<dbReference type="Proteomes" id="UP001174748">
    <property type="component" value="Unassembled WGS sequence"/>
</dbReference>
<evidence type="ECO:0000313" key="2">
    <source>
        <dbReference type="Proteomes" id="UP001174748"/>
    </source>
</evidence>
<keyword evidence="2" id="KW-1185">Reference proteome</keyword>
<accession>A0ABT7G5J6</accession>
<protein>
    <submittedName>
        <fullName evidence="1">Uncharacterized protein</fullName>
    </submittedName>
</protein>
<comment type="caution">
    <text evidence="1">The sequence shown here is derived from an EMBL/GenBank/DDBJ whole genome shotgun (WGS) entry which is preliminary data.</text>
</comment>
<organism evidence="1 2">
    <name type="scientific">Serratia nevei</name>
    <dbReference type="NCBI Taxonomy" id="2703794"/>
    <lineage>
        <taxon>Bacteria</taxon>
        <taxon>Pseudomonadati</taxon>
        <taxon>Pseudomonadota</taxon>
        <taxon>Gammaproteobacteria</taxon>
        <taxon>Enterobacterales</taxon>
        <taxon>Yersiniaceae</taxon>
        <taxon>Serratia</taxon>
    </lineage>
</organism>
<sequence>MAKTVYPPQVQAMLDTIKRAKQQMAEQRELELSCPTQFSLVVNYLAYQVEQQLTVELSYKSDLGVWKEAERFLKEFFFDDDYSLIKAEIYEYHKPKYETTDLFFIWRQL</sequence>
<gene>
    <name evidence="1" type="ORF">P9921_00800</name>
</gene>
<evidence type="ECO:0000313" key="1">
    <source>
        <dbReference type="EMBL" id="MDK5169029.1"/>
    </source>
</evidence>
<dbReference type="RefSeq" id="WP_285097934.1">
    <property type="nucleotide sequence ID" value="NZ_JARTOI010000001.1"/>
</dbReference>
<name>A0ABT7G5J6_9GAMM</name>